<dbReference type="OrthoDB" id="2530105at2"/>
<evidence type="ECO:0000313" key="1">
    <source>
        <dbReference type="EMBL" id="KZM74048.1"/>
    </source>
</evidence>
<dbReference type="AlphaFoldDB" id="A0A161XJR6"/>
<dbReference type="Pfam" id="PF08012">
    <property type="entry name" value="DUF1702"/>
    <property type="match status" value="1"/>
</dbReference>
<dbReference type="STRING" id="455432.AWN90_31740"/>
<accession>A0A161XJR6</accession>
<dbReference type="Proteomes" id="UP000076512">
    <property type="component" value="Unassembled WGS sequence"/>
</dbReference>
<sequence>MGNLRALRRRILTPSMSEAKFSVRGFPEKTPASRELLETTAEMFLTGYAHAAECRTVTEAEARLEQIPSRFRGFAYEGAAMAFAVRDGLPLGHTHHVTDLLASRGERHIYMAYVGIGWAFARLPRMRWGAVATGASDPLLRWLLLDGYGFHQAFFHTEKYVRQQFREPAFPWPAPGRSAQADRVIDQGIGRAMWFVTGADPDLLAATIEKFPESRHSDLYAGAALAVTYAGGLNDTELQLFYKHAGPHRAVVAQGSAFAAEARLHAGLVTPHTELATQVLCDMTVEDASAVTYRARPNPVVDGEVPAFQLWRERIAAEFAEHGRN</sequence>
<protein>
    <submittedName>
        <fullName evidence="1">Enediyne biosynthesis protein</fullName>
    </submittedName>
</protein>
<dbReference type="EMBL" id="LWGR01000007">
    <property type="protein sequence ID" value="KZM74048.1"/>
    <property type="molecule type" value="Genomic_DNA"/>
</dbReference>
<comment type="caution">
    <text evidence="1">The sequence shown here is derived from an EMBL/GenBank/DDBJ whole genome shotgun (WGS) entry which is preliminary data.</text>
</comment>
<dbReference type="InterPro" id="IPR012964">
    <property type="entry name" value="DUF1702"/>
</dbReference>
<name>A0A161XJR6_9NOCA</name>
<organism evidence="1 2">
    <name type="scientific">Nocardia terpenica</name>
    <dbReference type="NCBI Taxonomy" id="455432"/>
    <lineage>
        <taxon>Bacteria</taxon>
        <taxon>Bacillati</taxon>
        <taxon>Actinomycetota</taxon>
        <taxon>Actinomycetes</taxon>
        <taxon>Mycobacteriales</taxon>
        <taxon>Nocardiaceae</taxon>
        <taxon>Nocardia</taxon>
    </lineage>
</organism>
<evidence type="ECO:0000313" key="2">
    <source>
        <dbReference type="Proteomes" id="UP000076512"/>
    </source>
</evidence>
<keyword evidence="2" id="KW-1185">Reference proteome</keyword>
<reference evidence="1 2" key="1">
    <citation type="submission" date="2016-04" db="EMBL/GenBank/DDBJ databases">
        <authorList>
            <person name="Evans L.H."/>
            <person name="Alamgir A."/>
            <person name="Owens N."/>
            <person name="Weber N.D."/>
            <person name="Virtaneva K."/>
            <person name="Barbian K."/>
            <person name="Babar A."/>
            <person name="Rosenke K."/>
        </authorList>
    </citation>
    <scope>NUCLEOTIDE SEQUENCE [LARGE SCALE GENOMIC DNA]</scope>
    <source>
        <strain evidence="1 2">IFM 0406</strain>
    </source>
</reference>
<gene>
    <name evidence="1" type="ORF">AWN90_31740</name>
</gene>
<proteinExistence type="predicted"/>